<dbReference type="InterPro" id="IPR028939">
    <property type="entry name" value="P5C_Rdtase_cat_N"/>
</dbReference>
<proteinExistence type="predicted"/>
<dbReference type="SUPFAM" id="SSF51735">
    <property type="entry name" value="NAD(P)-binding Rossmann-fold domains"/>
    <property type="match status" value="1"/>
</dbReference>
<comment type="caution">
    <text evidence="3">The sequence shown here is derived from an EMBL/GenBank/DDBJ whole genome shotgun (WGS) entry which is preliminary data.</text>
</comment>
<organism evidence="3 4">
    <name type="scientific">Kibdelosporangium philippinense</name>
    <dbReference type="NCBI Taxonomy" id="211113"/>
    <lineage>
        <taxon>Bacteria</taxon>
        <taxon>Bacillati</taxon>
        <taxon>Actinomycetota</taxon>
        <taxon>Actinomycetes</taxon>
        <taxon>Pseudonocardiales</taxon>
        <taxon>Pseudonocardiaceae</taxon>
        <taxon>Kibdelosporangium</taxon>
    </lineage>
</organism>
<dbReference type="RefSeq" id="WP_233724623.1">
    <property type="nucleotide sequence ID" value="NZ_JAJVCN010000001.1"/>
</dbReference>
<gene>
    <name evidence="3" type="ORF">LWC34_09505</name>
</gene>
<feature type="domain" description="Pyrroline-5-carboxylate reductase catalytic N-terminal" evidence="2">
    <location>
        <begin position="2"/>
        <end position="89"/>
    </location>
</feature>
<dbReference type="EMBL" id="JAJVCN010000001">
    <property type="protein sequence ID" value="MCE7003061.1"/>
    <property type="molecule type" value="Genomic_DNA"/>
</dbReference>
<dbReference type="PANTHER" id="PTHR14239">
    <property type="entry name" value="DUDULIN-RELATED"/>
    <property type="match status" value="1"/>
</dbReference>
<name>A0ABS8Z575_9PSEU</name>
<dbReference type="InterPro" id="IPR051267">
    <property type="entry name" value="STEAP_metalloreductase"/>
</dbReference>
<evidence type="ECO:0000313" key="4">
    <source>
        <dbReference type="Proteomes" id="UP001521150"/>
    </source>
</evidence>
<dbReference type="Proteomes" id="UP001521150">
    <property type="component" value="Unassembled WGS sequence"/>
</dbReference>
<reference evidence="3 4" key="1">
    <citation type="submission" date="2021-12" db="EMBL/GenBank/DDBJ databases">
        <title>Genome sequence of Kibdelosporangium philippinense ATCC 49844.</title>
        <authorList>
            <person name="Fedorov E.A."/>
            <person name="Omeragic M."/>
            <person name="Shalygina K.F."/>
            <person name="Maclea K.S."/>
        </authorList>
    </citation>
    <scope>NUCLEOTIDE SEQUENCE [LARGE SCALE GENOMIC DNA]</scope>
    <source>
        <strain evidence="3 4">ATCC 49844</strain>
    </source>
</reference>
<dbReference type="InterPro" id="IPR036291">
    <property type="entry name" value="NAD(P)-bd_dom_sf"/>
</dbReference>
<protein>
    <submittedName>
        <fullName evidence="3">NAD(P)-binding domain-containing protein</fullName>
    </submittedName>
</protein>
<dbReference type="Pfam" id="PF03807">
    <property type="entry name" value="F420_oxidored"/>
    <property type="match status" value="1"/>
</dbReference>
<sequence>MRIAIIGTGNVGGGLAAAATKNGHEVTVVAAHHEHAVKLAEHTGAKAAATTAEAAVGAEAVVLAVPASAAAEVLSQLGEDAIVIDATNPLNETYSDLTTTGTSHAEALAAAAPNVKLVKAFNTVFASRLNNSNEDGQPLDGYYAGDDEAAKAKTAELLQSLGFRPIDAGSLRMARALEELAFLNITLNARNEWSWQSAWRLAGPTA</sequence>
<keyword evidence="4" id="KW-1185">Reference proteome</keyword>
<evidence type="ECO:0000256" key="1">
    <source>
        <dbReference type="ARBA" id="ARBA00023002"/>
    </source>
</evidence>
<evidence type="ECO:0000313" key="3">
    <source>
        <dbReference type="EMBL" id="MCE7003061.1"/>
    </source>
</evidence>
<dbReference type="Gene3D" id="3.40.50.720">
    <property type="entry name" value="NAD(P)-binding Rossmann-like Domain"/>
    <property type="match status" value="1"/>
</dbReference>
<dbReference type="PANTHER" id="PTHR14239:SF10">
    <property type="entry name" value="REDUCTASE"/>
    <property type="match status" value="1"/>
</dbReference>
<accession>A0ABS8Z575</accession>
<keyword evidence="1" id="KW-0560">Oxidoreductase</keyword>
<evidence type="ECO:0000259" key="2">
    <source>
        <dbReference type="Pfam" id="PF03807"/>
    </source>
</evidence>